<dbReference type="SUPFAM" id="SSF55073">
    <property type="entry name" value="Nucleotide cyclase"/>
    <property type="match status" value="1"/>
</dbReference>
<dbReference type="InterPro" id="IPR029787">
    <property type="entry name" value="Nucleotide_cyclase"/>
</dbReference>
<protein>
    <submittedName>
        <fullName evidence="3">GGDEF domain-containing protein</fullName>
    </submittedName>
</protein>
<dbReference type="PROSITE" id="PS50887">
    <property type="entry name" value="GGDEF"/>
    <property type="match status" value="1"/>
</dbReference>
<dbReference type="InterPro" id="IPR043128">
    <property type="entry name" value="Rev_trsase/Diguanyl_cyclase"/>
</dbReference>
<dbReference type="EMBL" id="PDGH01000008">
    <property type="protein sequence ID" value="POB50139.1"/>
    <property type="molecule type" value="Genomic_DNA"/>
</dbReference>
<feature type="transmembrane region" description="Helical" evidence="1">
    <location>
        <begin position="23"/>
        <end position="43"/>
    </location>
</feature>
<feature type="domain" description="GGDEF" evidence="2">
    <location>
        <begin position="223"/>
        <end position="364"/>
    </location>
</feature>
<dbReference type="Proteomes" id="UP000237466">
    <property type="component" value="Unassembled WGS sequence"/>
</dbReference>
<evidence type="ECO:0000256" key="1">
    <source>
        <dbReference type="SAM" id="Phobius"/>
    </source>
</evidence>
<dbReference type="PANTHER" id="PTHR46663:SF3">
    <property type="entry name" value="SLL0267 PROTEIN"/>
    <property type="match status" value="1"/>
</dbReference>
<evidence type="ECO:0000259" key="2">
    <source>
        <dbReference type="PROSITE" id="PS50887"/>
    </source>
</evidence>
<gene>
    <name evidence="3" type="ORF">CRN52_00775</name>
</gene>
<feature type="transmembrane region" description="Helical" evidence="1">
    <location>
        <begin position="107"/>
        <end position="140"/>
    </location>
</feature>
<proteinExistence type="predicted"/>
<dbReference type="SMART" id="SM00267">
    <property type="entry name" value="GGDEF"/>
    <property type="match status" value="1"/>
</dbReference>
<dbReference type="PANTHER" id="PTHR46663">
    <property type="entry name" value="DIGUANYLATE CYCLASE DGCT-RELATED"/>
    <property type="match status" value="1"/>
</dbReference>
<dbReference type="InterPro" id="IPR000160">
    <property type="entry name" value="GGDEF_dom"/>
</dbReference>
<keyword evidence="1" id="KW-0812">Transmembrane</keyword>
<dbReference type="Gene3D" id="3.30.70.270">
    <property type="match status" value="1"/>
</dbReference>
<feature type="transmembrane region" description="Helical" evidence="1">
    <location>
        <begin position="75"/>
        <end position="95"/>
    </location>
</feature>
<dbReference type="AlphaFoldDB" id="A0A2S3R8Y3"/>
<evidence type="ECO:0000313" key="3">
    <source>
        <dbReference type="EMBL" id="POB50139.1"/>
    </source>
</evidence>
<comment type="caution">
    <text evidence="3">The sequence shown here is derived from an EMBL/GenBank/DDBJ whole genome shotgun (WGS) entry which is preliminary data.</text>
</comment>
<dbReference type="NCBIfam" id="TIGR00254">
    <property type="entry name" value="GGDEF"/>
    <property type="match status" value="1"/>
</dbReference>
<keyword evidence="1" id="KW-1133">Transmembrane helix</keyword>
<dbReference type="Pfam" id="PF00990">
    <property type="entry name" value="GGDEF"/>
    <property type="match status" value="1"/>
</dbReference>
<dbReference type="CDD" id="cd01949">
    <property type="entry name" value="GGDEF"/>
    <property type="match status" value="1"/>
</dbReference>
<feature type="transmembrane region" description="Helical" evidence="1">
    <location>
        <begin position="49"/>
        <end position="68"/>
    </location>
</feature>
<dbReference type="RefSeq" id="WP_103199605.1">
    <property type="nucleotide sequence ID" value="NZ_JAFKOW010000009.1"/>
</dbReference>
<keyword evidence="1" id="KW-0472">Membrane</keyword>
<reference evidence="3 4" key="1">
    <citation type="journal article" date="2018" name="Front. Microbiol.">
        <title>Phylogeny of Vibrio vulnificus from the Analysis of the Core-Genome: Implications for Intra-Species Taxonomy.</title>
        <authorList>
            <person name="Roig F.J."/>
            <person name="Gonzalez-Candelas F."/>
            <person name="Sanjuan E."/>
            <person name="Fouz B."/>
            <person name="Feil E.J."/>
            <person name="Llorens C."/>
            <person name="Baker-Austin C."/>
            <person name="Oliver J.D."/>
            <person name="Danin-Poleg Y."/>
            <person name="Gibas C.J."/>
            <person name="Kashi Y."/>
            <person name="Gulig P.A."/>
            <person name="Morrison S.S."/>
            <person name="Amaro C."/>
        </authorList>
    </citation>
    <scope>NUCLEOTIDE SEQUENCE [LARGE SCALE GENOMIC DNA]</scope>
    <source>
        <strain evidence="3 4">CECT4608</strain>
    </source>
</reference>
<sequence>MTKLVGQHLEEMADIRSTRKKKIVGLCSVAASVMFFYCAIEQFAQSDLALAALNGLAAMICLGNFLYIKSVENPLYADLVLSCLMLLDALLLFLYGNATADKMLVLFPLLATVILINSFNIGLLLSGSFCFIVAYSLFFAKTVVLTGLLDTTQFFIALIATCIVCHTSTYYYSKVVHYIQSLYQEGIEDLAYLDQLTGLANRWSFENWAKDKLREIDATPSTCITALVFLDIDNFKHINDAYGHDVGDRVLQHFANRLKNNVRNKNRRTDKHDYSIARFAGDEFVLMLYDVKTKQDLDNILQRIVGLFTTGYLAHERINELTLSVGAAIYQQDAFELSELTRCADKAMYSAKHSGKNQYAYYENCTPPLPQKKMTNSEPLPPTGNVSLFIKKANSSAE</sequence>
<name>A0A2S3R8Y3_VIBVL</name>
<organism evidence="3 4">
    <name type="scientific">Vibrio vulnificus</name>
    <dbReference type="NCBI Taxonomy" id="672"/>
    <lineage>
        <taxon>Bacteria</taxon>
        <taxon>Pseudomonadati</taxon>
        <taxon>Pseudomonadota</taxon>
        <taxon>Gammaproteobacteria</taxon>
        <taxon>Vibrionales</taxon>
        <taxon>Vibrionaceae</taxon>
        <taxon>Vibrio</taxon>
    </lineage>
</organism>
<accession>A0A2S3R8Y3</accession>
<dbReference type="InterPro" id="IPR052163">
    <property type="entry name" value="DGC-Regulatory_Protein"/>
</dbReference>
<feature type="transmembrane region" description="Helical" evidence="1">
    <location>
        <begin position="152"/>
        <end position="172"/>
    </location>
</feature>
<evidence type="ECO:0000313" key="4">
    <source>
        <dbReference type="Proteomes" id="UP000237466"/>
    </source>
</evidence>